<dbReference type="InterPro" id="IPR018247">
    <property type="entry name" value="EF_Hand_1_Ca_BS"/>
</dbReference>
<dbReference type="AlphaFoldDB" id="A0A9P6IWT2"/>
<dbReference type="Proteomes" id="UP000738359">
    <property type="component" value="Unassembled WGS sequence"/>
</dbReference>
<accession>A0A9P6IWT2</accession>
<evidence type="ECO:0000313" key="12">
    <source>
        <dbReference type="Proteomes" id="UP000738359"/>
    </source>
</evidence>
<evidence type="ECO:0000256" key="2">
    <source>
        <dbReference type="ARBA" id="ARBA00022438"/>
    </source>
</evidence>
<feature type="signal peptide" evidence="9">
    <location>
        <begin position="1"/>
        <end position="19"/>
    </location>
</feature>
<dbReference type="PANTHER" id="PTHR12147:SF56">
    <property type="entry name" value="AMINOPEPTIDASE YDR415C-RELATED"/>
    <property type="match status" value="1"/>
</dbReference>
<name>A0A9P6IWT2_MORAP</name>
<keyword evidence="4 9" id="KW-0479">Metal-binding</keyword>
<comment type="caution">
    <text evidence="11">The sequence shown here is derived from an EMBL/GenBank/DDBJ whole genome shotgun (WGS) entry which is preliminary data.</text>
</comment>
<evidence type="ECO:0000256" key="8">
    <source>
        <dbReference type="ARBA" id="ARBA00043962"/>
    </source>
</evidence>
<dbReference type="OrthoDB" id="2214at2759"/>
<dbReference type="SUPFAM" id="SSF53187">
    <property type="entry name" value="Zn-dependent exopeptidases"/>
    <property type="match status" value="1"/>
</dbReference>
<dbReference type="GO" id="GO:0006508">
    <property type="term" value="P:proteolysis"/>
    <property type="evidence" value="ECO:0007669"/>
    <property type="project" value="UniProtKB-KW"/>
</dbReference>
<dbReference type="InterPro" id="IPR007484">
    <property type="entry name" value="Peptidase_M28"/>
</dbReference>
<dbReference type="EC" id="3.4.-.-" evidence="9"/>
<dbReference type="Gene3D" id="3.40.630.10">
    <property type="entry name" value="Zn peptidases"/>
    <property type="match status" value="1"/>
</dbReference>
<feature type="domain" description="Peptidase M28" evidence="10">
    <location>
        <begin position="160"/>
        <end position="363"/>
    </location>
</feature>
<organism evidence="11 12">
    <name type="scientific">Mortierella alpina</name>
    <name type="common">Oleaginous fungus</name>
    <name type="synonym">Mortierella renispora</name>
    <dbReference type="NCBI Taxonomy" id="64518"/>
    <lineage>
        <taxon>Eukaryota</taxon>
        <taxon>Fungi</taxon>
        <taxon>Fungi incertae sedis</taxon>
        <taxon>Mucoromycota</taxon>
        <taxon>Mortierellomycotina</taxon>
        <taxon>Mortierellomycetes</taxon>
        <taxon>Mortierellales</taxon>
        <taxon>Mortierellaceae</taxon>
        <taxon>Mortierella</taxon>
    </lineage>
</organism>
<evidence type="ECO:0000256" key="9">
    <source>
        <dbReference type="RuleBase" id="RU361240"/>
    </source>
</evidence>
<evidence type="ECO:0000259" key="10">
    <source>
        <dbReference type="Pfam" id="PF04389"/>
    </source>
</evidence>
<evidence type="ECO:0000256" key="6">
    <source>
        <dbReference type="ARBA" id="ARBA00022801"/>
    </source>
</evidence>
<keyword evidence="6 9" id="KW-0378">Hydrolase</keyword>
<protein>
    <recommendedName>
        <fullName evidence="9">Peptide hydrolase</fullName>
        <ecNumber evidence="9">3.4.-.-</ecNumber>
    </recommendedName>
</protein>
<sequence length="373" mass="40945">MVKLYTLFLLSLTSAVVFAAPTTPVAESEPLRLIQTGEDKEPFWTTEKQRLDLILKNVGFMDVTDHQELSAFAAPAKKPLPKVVAHQEKFALYVGQISTANMKTALTTFSSFNNRYYKSPSGVESAKWLEKQVSDLIATAGGKSVSNVRRVSHSFSQFSIVARFEGLNATLKNSPIVIGAHQDSINARSPTTGRSPGADDDGSGSIGILEVFRALINVGFRPVRPVEFHWYAGEEAGLLGSQDIAKSYSSSAVDVLAMYQNDMTAYAGTKFAEHFAFVTDYVDAELTALLRLYAKTYGNIAVRDTRCGYGCSDHASWNKYGYRSAFAIEADMSDTNPYIHTANDDLSLINYEHMKQFSKLALGFAVELGNYLG</sequence>
<dbReference type="GO" id="GO:0008235">
    <property type="term" value="F:metalloexopeptidase activity"/>
    <property type="evidence" value="ECO:0007669"/>
    <property type="project" value="InterPro"/>
</dbReference>
<keyword evidence="3 9" id="KW-0645">Protease</keyword>
<proteinExistence type="inferred from homology"/>
<dbReference type="InterPro" id="IPR045175">
    <property type="entry name" value="M28_fam"/>
</dbReference>
<keyword evidence="12" id="KW-1185">Reference proteome</keyword>
<keyword evidence="2 11" id="KW-0031">Aminopeptidase</keyword>
<dbReference type="FunFam" id="3.40.630.10:FF:000042">
    <property type="entry name" value="Peptide hydrolase"/>
    <property type="match status" value="1"/>
</dbReference>
<dbReference type="GO" id="GO:0046872">
    <property type="term" value="F:metal ion binding"/>
    <property type="evidence" value="ECO:0007669"/>
    <property type="project" value="UniProtKB-KW"/>
</dbReference>
<evidence type="ECO:0000256" key="1">
    <source>
        <dbReference type="ARBA" id="ARBA00001947"/>
    </source>
</evidence>
<evidence type="ECO:0000313" key="11">
    <source>
        <dbReference type="EMBL" id="KAF9951468.1"/>
    </source>
</evidence>
<evidence type="ECO:0000256" key="4">
    <source>
        <dbReference type="ARBA" id="ARBA00022723"/>
    </source>
</evidence>
<comment type="cofactor">
    <cofactor evidence="1">
        <name>Zn(2+)</name>
        <dbReference type="ChEBI" id="CHEBI:29105"/>
    </cofactor>
</comment>
<dbReference type="GO" id="GO:0004177">
    <property type="term" value="F:aminopeptidase activity"/>
    <property type="evidence" value="ECO:0007669"/>
    <property type="project" value="UniProtKB-KW"/>
</dbReference>
<gene>
    <name evidence="11" type="primary">LAP1_2</name>
    <name evidence="11" type="ORF">BGZ70_000984</name>
</gene>
<keyword evidence="5 9" id="KW-0732">Signal</keyword>
<evidence type="ECO:0000256" key="7">
    <source>
        <dbReference type="ARBA" id="ARBA00022833"/>
    </source>
</evidence>
<dbReference type="Pfam" id="PF04389">
    <property type="entry name" value="Peptidase_M28"/>
    <property type="match status" value="1"/>
</dbReference>
<reference evidence="11" key="1">
    <citation type="journal article" date="2020" name="Fungal Divers.">
        <title>Resolving the Mortierellaceae phylogeny through synthesis of multi-gene phylogenetics and phylogenomics.</title>
        <authorList>
            <person name="Vandepol N."/>
            <person name="Liber J."/>
            <person name="Desiro A."/>
            <person name="Na H."/>
            <person name="Kennedy M."/>
            <person name="Barry K."/>
            <person name="Grigoriev I.V."/>
            <person name="Miller A.N."/>
            <person name="O'Donnell K."/>
            <person name="Stajich J.E."/>
            <person name="Bonito G."/>
        </authorList>
    </citation>
    <scope>NUCLEOTIDE SEQUENCE</scope>
    <source>
        <strain evidence="11">CK1249</strain>
    </source>
</reference>
<dbReference type="EMBL" id="JAAAHY010001201">
    <property type="protein sequence ID" value="KAF9951468.1"/>
    <property type="molecule type" value="Genomic_DNA"/>
</dbReference>
<evidence type="ECO:0000256" key="3">
    <source>
        <dbReference type="ARBA" id="ARBA00022670"/>
    </source>
</evidence>
<comment type="similarity">
    <text evidence="8">Belongs to the peptidase M28 family. M28E subfamily.</text>
</comment>
<evidence type="ECO:0000256" key="5">
    <source>
        <dbReference type="ARBA" id="ARBA00022729"/>
    </source>
</evidence>
<feature type="chain" id="PRO_5040545239" description="Peptide hydrolase" evidence="9">
    <location>
        <begin position="20"/>
        <end position="373"/>
    </location>
</feature>
<dbReference type="CDD" id="cd03879">
    <property type="entry name" value="M28_AAP"/>
    <property type="match status" value="1"/>
</dbReference>
<dbReference type="PROSITE" id="PS00018">
    <property type="entry name" value="EF_HAND_1"/>
    <property type="match status" value="1"/>
</dbReference>
<dbReference type="PANTHER" id="PTHR12147">
    <property type="entry name" value="METALLOPEPTIDASE M28 FAMILY MEMBER"/>
    <property type="match status" value="1"/>
</dbReference>
<keyword evidence="7 9" id="KW-0862">Zinc</keyword>